<dbReference type="Pfam" id="PF00395">
    <property type="entry name" value="SLH"/>
    <property type="match status" value="2"/>
</dbReference>
<evidence type="ECO:0000259" key="3">
    <source>
        <dbReference type="PROSITE" id="PS51272"/>
    </source>
</evidence>
<feature type="domain" description="SLH" evidence="3">
    <location>
        <begin position="82"/>
        <end position="145"/>
    </location>
</feature>
<accession>A0AAE3DZ15</accession>
<feature type="signal peptide" evidence="2">
    <location>
        <begin position="1"/>
        <end position="23"/>
    </location>
</feature>
<evidence type="ECO:0000256" key="1">
    <source>
        <dbReference type="ARBA" id="ARBA00022737"/>
    </source>
</evidence>
<dbReference type="AlphaFoldDB" id="A0AAE3DZ15"/>
<name>A0AAE3DZ15_9FIRM</name>
<keyword evidence="5" id="KW-1185">Reference proteome</keyword>
<organism evidence="4 5">
    <name type="scientific">Hominilimicola fabiformis</name>
    <dbReference type="NCBI Taxonomy" id="2885356"/>
    <lineage>
        <taxon>Bacteria</taxon>
        <taxon>Bacillati</taxon>
        <taxon>Bacillota</taxon>
        <taxon>Clostridia</taxon>
        <taxon>Eubacteriales</taxon>
        <taxon>Oscillospiraceae</taxon>
        <taxon>Hominilimicola</taxon>
    </lineage>
</organism>
<dbReference type="EMBL" id="JAJEQM010000010">
    <property type="protein sequence ID" value="MCC2210830.1"/>
    <property type="molecule type" value="Genomic_DNA"/>
</dbReference>
<sequence length="304" mass="34727">MKKLICLLVICANLVGVAVNVSAYSDYDTEETRFLRIMDIMNGYEDGIFKPYNVLTRSEAIRIVDDMMGFSDETSYTEKENSDLPFSDISKDSWDWKYWNYAYCNSVISGFEDGTARPNDNVTYAQFVKMLVTSIGYDFYSEAVGGYPNGYFKYAENFNITDDINLNYDDTITRASAALLAQRTMNTPIMEFISKPISTILSEQKSEFVESKIYNGTGADYRTLLTKKKCYNADVIIESISGDITTAKIVNARNFCDKEYNGTENYSFELNTNGYELSENEKYNVVVECVDNNYILKFVYESDI</sequence>
<keyword evidence="1" id="KW-0677">Repeat</keyword>
<comment type="caution">
    <text evidence="4">The sequence shown here is derived from an EMBL/GenBank/DDBJ whole genome shotgun (WGS) entry which is preliminary data.</text>
</comment>
<gene>
    <name evidence="4" type="ORF">LKE05_08510</name>
</gene>
<feature type="chain" id="PRO_5042251974" evidence="2">
    <location>
        <begin position="24"/>
        <end position="304"/>
    </location>
</feature>
<dbReference type="PROSITE" id="PS51272">
    <property type="entry name" value="SLH"/>
    <property type="match status" value="1"/>
</dbReference>
<evidence type="ECO:0000256" key="2">
    <source>
        <dbReference type="SAM" id="SignalP"/>
    </source>
</evidence>
<keyword evidence="2" id="KW-0732">Signal</keyword>
<protein>
    <submittedName>
        <fullName evidence="4">S-layer homology domain-containing protein</fullName>
    </submittedName>
</protein>
<dbReference type="Proteomes" id="UP001198242">
    <property type="component" value="Unassembled WGS sequence"/>
</dbReference>
<dbReference type="InterPro" id="IPR001119">
    <property type="entry name" value="SLH_dom"/>
</dbReference>
<dbReference type="RefSeq" id="WP_308456542.1">
    <property type="nucleotide sequence ID" value="NZ_JAJEQM010000010.1"/>
</dbReference>
<reference evidence="4 5" key="1">
    <citation type="submission" date="2021-10" db="EMBL/GenBank/DDBJ databases">
        <title>Anaerobic single-cell dispensing facilitates the cultivation of human gut bacteria.</title>
        <authorList>
            <person name="Afrizal A."/>
        </authorList>
    </citation>
    <scope>NUCLEOTIDE SEQUENCE [LARGE SCALE GENOMIC DNA]</scope>
    <source>
        <strain evidence="4 5">CLA-AA-H232</strain>
    </source>
</reference>
<proteinExistence type="predicted"/>
<evidence type="ECO:0000313" key="4">
    <source>
        <dbReference type="EMBL" id="MCC2210830.1"/>
    </source>
</evidence>
<evidence type="ECO:0000313" key="5">
    <source>
        <dbReference type="Proteomes" id="UP001198242"/>
    </source>
</evidence>